<dbReference type="SUPFAM" id="SSF81383">
    <property type="entry name" value="F-box domain"/>
    <property type="match status" value="2"/>
</dbReference>
<gene>
    <name evidence="2" type="ORF">LTR09_009566</name>
</gene>
<dbReference type="Pfam" id="PF00646">
    <property type="entry name" value="F-box"/>
    <property type="match status" value="2"/>
</dbReference>
<sequence>MAAPTGEQPGRDTNMTTQPATAVAAVFATIELAEGIFEFLHTKDIVTCQRVCHKFSDIVTSTTSNIIKQKVFIEPLPLEFSTAVDLSEASGISAESAFFMNEVHKDHGVPGDPSQTMIFGWARSVSGLALQDFSEKSQVLTFNPILQNFGSVILDEKAQTFTFDALSLLRIVGTDCCKRWSQAYFCQPPAPGFVLDDTLLFRAECFTHGRLAMLRSGEAGVQIGASIGSLCQALTEVAEKHGGGIDLNSVVVLLDPTLPELVTTVLEFLPTIDLLKASAVCRKWNDIGTSGHSIVIKHKLFAEPLSHNCWSANNWSEVAGIAPDTAFFDDCPHSSDDVKYSGVAVVLNPVLQGLNFQFDHYGIEVVFNKTLLFQTIGPNDKWGETYLSQPPAELFIHLEFLPRDAIARVGYVPLASDMNIVNAGMTINSLRQTLKQLRKDFAGDWTYDDIRVDMFYPI</sequence>
<reference evidence="2" key="1">
    <citation type="submission" date="2023-04" db="EMBL/GenBank/DDBJ databases">
        <title>Black Yeasts Isolated from many extreme environments.</title>
        <authorList>
            <person name="Coleine C."/>
            <person name="Stajich J.E."/>
            <person name="Selbmann L."/>
        </authorList>
    </citation>
    <scope>NUCLEOTIDE SEQUENCE</scope>
    <source>
        <strain evidence="2">CCFEE 5312</strain>
    </source>
</reference>
<dbReference type="Gene3D" id="1.20.1280.50">
    <property type="match status" value="1"/>
</dbReference>
<dbReference type="AlphaFoldDB" id="A0AAJ0DFX7"/>
<accession>A0AAJ0DFX7</accession>
<feature type="domain" description="F-box" evidence="1">
    <location>
        <begin position="258"/>
        <end position="298"/>
    </location>
</feature>
<evidence type="ECO:0000313" key="3">
    <source>
        <dbReference type="Proteomes" id="UP001271007"/>
    </source>
</evidence>
<evidence type="ECO:0000259" key="1">
    <source>
        <dbReference type="SMART" id="SM00256"/>
    </source>
</evidence>
<dbReference type="Proteomes" id="UP001271007">
    <property type="component" value="Unassembled WGS sequence"/>
</dbReference>
<name>A0AAJ0DFX7_9PEZI</name>
<dbReference type="InterPro" id="IPR036047">
    <property type="entry name" value="F-box-like_dom_sf"/>
</dbReference>
<dbReference type="InterPro" id="IPR001810">
    <property type="entry name" value="F-box_dom"/>
</dbReference>
<dbReference type="EMBL" id="JAWDJX010000042">
    <property type="protein sequence ID" value="KAK3049147.1"/>
    <property type="molecule type" value="Genomic_DNA"/>
</dbReference>
<comment type="caution">
    <text evidence="2">The sequence shown here is derived from an EMBL/GenBank/DDBJ whole genome shotgun (WGS) entry which is preliminary data.</text>
</comment>
<proteinExistence type="predicted"/>
<dbReference type="CDD" id="cd09917">
    <property type="entry name" value="F-box_SF"/>
    <property type="match status" value="1"/>
</dbReference>
<organism evidence="2 3">
    <name type="scientific">Extremus antarcticus</name>
    <dbReference type="NCBI Taxonomy" id="702011"/>
    <lineage>
        <taxon>Eukaryota</taxon>
        <taxon>Fungi</taxon>
        <taxon>Dikarya</taxon>
        <taxon>Ascomycota</taxon>
        <taxon>Pezizomycotina</taxon>
        <taxon>Dothideomycetes</taxon>
        <taxon>Dothideomycetidae</taxon>
        <taxon>Mycosphaerellales</taxon>
        <taxon>Extremaceae</taxon>
        <taxon>Extremus</taxon>
    </lineage>
</organism>
<feature type="domain" description="F-box" evidence="1">
    <location>
        <begin position="28"/>
        <end position="68"/>
    </location>
</feature>
<protein>
    <recommendedName>
        <fullName evidence="1">F-box domain-containing protein</fullName>
    </recommendedName>
</protein>
<dbReference type="SMART" id="SM00256">
    <property type="entry name" value="FBOX"/>
    <property type="match status" value="2"/>
</dbReference>
<evidence type="ECO:0000313" key="2">
    <source>
        <dbReference type="EMBL" id="KAK3049147.1"/>
    </source>
</evidence>
<keyword evidence="3" id="KW-1185">Reference proteome</keyword>